<keyword evidence="5" id="KW-0808">Transferase</keyword>
<dbReference type="Pfam" id="PF00512">
    <property type="entry name" value="HisKA"/>
    <property type="match status" value="1"/>
</dbReference>
<dbReference type="InterPro" id="IPR050351">
    <property type="entry name" value="BphY/WalK/GraS-like"/>
</dbReference>
<dbReference type="SUPFAM" id="SSF55874">
    <property type="entry name" value="ATPase domain of HSP90 chaperone/DNA topoisomerase II/histidine kinase"/>
    <property type="match status" value="1"/>
</dbReference>
<dbReference type="GO" id="GO:0016036">
    <property type="term" value="P:cellular response to phosphate starvation"/>
    <property type="evidence" value="ECO:0007669"/>
    <property type="project" value="TreeGrafter"/>
</dbReference>
<dbReference type="PROSITE" id="PS50109">
    <property type="entry name" value="HIS_KIN"/>
    <property type="match status" value="1"/>
</dbReference>
<reference evidence="10 11" key="1">
    <citation type="journal article" date="2014" name="Genome Announc.">
        <title>Draft Genome Sequence of Fervidicella metallireducens Strain AeBT, an Iron-Reducing Thermoanaerobe from the Great Artesian Basin.</title>
        <authorList>
            <person name="Patel B.K."/>
        </authorList>
    </citation>
    <scope>NUCLEOTIDE SEQUENCE [LARGE SCALE GENOMIC DNA]</scope>
    <source>
        <strain evidence="10 11">AeB</strain>
    </source>
</reference>
<keyword evidence="4" id="KW-0597">Phosphoprotein</keyword>
<evidence type="ECO:0000256" key="2">
    <source>
        <dbReference type="ARBA" id="ARBA00004370"/>
    </source>
</evidence>
<evidence type="ECO:0000256" key="7">
    <source>
        <dbReference type="ARBA" id="ARBA00023012"/>
    </source>
</evidence>
<comment type="catalytic activity">
    <reaction evidence="1">
        <text>ATP + protein L-histidine = ADP + protein N-phospho-L-histidine.</text>
        <dbReference type="EC" id="2.7.13.3"/>
    </reaction>
</comment>
<dbReference type="GO" id="GO:0000155">
    <property type="term" value="F:phosphorelay sensor kinase activity"/>
    <property type="evidence" value="ECO:0007669"/>
    <property type="project" value="InterPro"/>
</dbReference>
<feature type="domain" description="HAMP" evidence="9">
    <location>
        <begin position="1"/>
        <end position="37"/>
    </location>
</feature>
<dbReference type="InterPro" id="IPR003660">
    <property type="entry name" value="HAMP_dom"/>
</dbReference>
<evidence type="ECO:0000256" key="6">
    <source>
        <dbReference type="ARBA" id="ARBA00022777"/>
    </source>
</evidence>
<dbReference type="PANTHER" id="PTHR45453:SF1">
    <property type="entry name" value="PHOSPHATE REGULON SENSOR PROTEIN PHOR"/>
    <property type="match status" value="1"/>
</dbReference>
<evidence type="ECO:0000259" key="9">
    <source>
        <dbReference type="PROSITE" id="PS50885"/>
    </source>
</evidence>
<evidence type="ECO:0000256" key="1">
    <source>
        <dbReference type="ARBA" id="ARBA00000085"/>
    </source>
</evidence>
<dbReference type="GO" id="GO:0004721">
    <property type="term" value="F:phosphoprotein phosphatase activity"/>
    <property type="evidence" value="ECO:0007669"/>
    <property type="project" value="TreeGrafter"/>
</dbReference>
<name>A0A017RTK1_9CLOT</name>
<dbReference type="Proteomes" id="UP000019681">
    <property type="component" value="Unassembled WGS sequence"/>
</dbReference>
<evidence type="ECO:0000313" key="10">
    <source>
        <dbReference type="EMBL" id="EYE87230.1"/>
    </source>
</evidence>
<dbReference type="PANTHER" id="PTHR45453">
    <property type="entry name" value="PHOSPHATE REGULON SENSOR PROTEIN PHOR"/>
    <property type="match status" value="1"/>
</dbReference>
<dbReference type="Gene3D" id="3.30.565.10">
    <property type="entry name" value="Histidine kinase-like ATPase, C-terminal domain"/>
    <property type="match status" value="1"/>
</dbReference>
<dbReference type="InterPro" id="IPR036097">
    <property type="entry name" value="HisK_dim/P_sf"/>
</dbReference>
<dbReference type="SMART" id="SM00388">
    <property type="entry name" value="HisKA"/>
    <property type="match status" value="1"/>
</dbReference>
<sequence length="168" mass="19035">MAEGDINQRVEVKSNDELGRLCSAFNKMNEKINLMDRERRQFVADASHELKSPLTSIKVLVQSLIGGAIDNKEIALEFLNDIDMEVDRLTDIVSNLLELTKLEGSYGIKVEIFDVDSIFKEIIKKLTPISKIKKVAIRYEGSSILMEGNKENILRAIYNIVENAIKYS</sequence>
<keyword evidence="6" id="KW-0418">Kinase</keyword>
<accession>A0A017RTK1</accession>
<dbReference type="Gene3D" id="1.10.8.500">
    <property type="entry name" value="HAMP domain in histidine kinase"/>
    <property type="match status" value="1"/>
</dbReference>
<feature type="domain" description="Histidine kinase" evidence="8">
    <location>
        <begin position="45"/>
        <end position="168"/>
    </location>
</feature>
<dbReference type="RefSeq" id="WP_035381796.1">
    <property type="nucleotide sequence ID" value="NZ_AZQP01000087.1"/>
</dbReference>
<dbReference type="Gene3D" id="1.10.287.130">
    <property type="match status" value="1"/>
</dbReference>
<dbReference type="AlphaFoldDB" id="A0A017RTK1"/>
<dbReference type="InterPro" id="IPR036890">
    <property type="entry name" value="HATPase_C_sf"/>
</dbReference>
<dbReference type="STRING" id="1403537.Q428_14425"/>
<evidence type="ECO:0000256" key="5">
    <source>
        <dbReference type="ARBA" id="ARBA00022679"/>
    </source>
</evidence>
<dbReference type="OrthoDB" id="9813151at2"/>
<dbReference type="CDD" id="cd00082">
    <property type="entry name" value="HisKA"/>
    <property type="match status" value="1"/>
</dbReference>
<evidence type="ECO:0000256" key="4">
    <source>
        <dbReference type="ARBA" id="ARBA00022553"/>
    </source>
</evidence>
<dbReference type="GO" id="GO:0005886">
    <property type="term" value="C:plasma membrane"/>
    <property type="evidence" value="ECO:0007669"/>
    <property type="project" value="TreeGrafter"/>
</dbReference>
<feature type="non-terminal residue" evidence="10">
    <location>
        <position position="168"/>
    </location>
</feature>
<evidence type="ECO:0000313" key="11">
    <source>
        <dbReference type="Proteomes" id="UP000019681"/>
    </source>
</evidence>
<dbReference type="CDD" id="cd06225">
    <property type="entry name" value="HAMP"/>
    <property type="match status" value="1"/>
</dbReference>
<dbReference type="InterPro" id="IPR003661">
    <property type="entry name" value="HisK_dim/P_dom"/>
</dbReference>
<dbReference type="SUPFAM" id="SSF47384">
    <property type="entry name" value="Homodimeric domain of signal transducing histidine kinase"/>
    <property type="match status" value="1"/>
</dbReference>
<dbReference type="InterPro" id="IPR005467">
    <property type="entry name" value="His_kinase_dom"/>
</dbReference>
<dbReference type="Pfam" id="PF00672">
    <property type="entry name" value="HAMP"/>
    <property type="match status" value="1"/>
</dbReference>
<dbReference type="EMBL" id="AZQP01000087">
    <property type="protein sequence ID" value="EYE87230.1"/>
    <property type="molecule type" value="Genomic_DNA"/>
</dbReference>
<protein>
    <recommendedName>
        <fullName evidence="3">histidine kinase</fullName>
        <ecNumber evidence="3">2.7.13.3</ecNumber>
    </recommendedName>
</protein>
<evidence type="ECO:0000259" key="8">
    <source>
        <dbReference type="PROSITE" id="PS50109"/>
    </source>
</evidence>
<dbReference type="PROSITE" id="PS50885">
    <property type="entry name" value="HAMP"/>
    <property type="match status" value="1"/>
</dbReference>
<dbReference type="EC" id="2.7.13.3" evidence="3"/>
<comment type="subcellular location">
    <subcellularLocation>
        <location evidence="2">Membrane</location>
    </subcellularLocation>
</comment>
<organism evidence="10 11">
    <name type="scientific">Fervidicella metallireducens AeB</name>
    <dbReference type="NCBI Taxonomy" id="1403537"/>
    <lineage>
        <taxon>Bacteria</taxon>
        <taxon>Bacillati</taxon>
        <taxon>Bacillota</taxon>
        <taxon>Clostridia</taxon>
        <taxon>Eubacteriales</taxon>
        <taxon>Clostridiaceae</taxon>
        <taxon>Fervidicella</taxon>
    </lineage>
</organism>
<comment type="caution">
    <text evidence="10">The sequence shown here is derived from an EMBL/GenBank/DDBJ whole genome shotgun (WGS) entry which is preliminary data.</text>
</comment>
<proteinExistence type="predicted"/>
<dbReference type="FunFam" id="1.10.287.130:FF:000001">
    <property type="entry name" value="Two-component sensor histidine kinase"/>
    <property type="match status" value="1"/>
</dbReference>
<keyword evidence="11" id="KW-1185">Reference proteome</keyword>
<keyword evidence="7" id="KW-0902">Two-component regulatory system</keyword>
<evidence type="ECO:0000256" key="3">
    <source>
        <dbReference type="ARBA" id="ARBA00012438"/>
    </source>
</evidence>
<gene>
    <name evidence="10" type="ORF">Q428_14425</name>
</gene>